<dbReference type="PROSITE" id="PS51257">
    <property type="entry name" value="PROKAR_LIPOPROTEIN"/>
    <property type="match status" value="1"/>
</dbReference>
<proteinExistence type="inferred from homology"/>
<dbReference type="Pfam" id="PF01425">
    <property type="entry name" value="Amidase"/>
    <property type="match status" value="1"/>
</dbReference>
<keyword evidence="4" id="KW-1185">Reference proteome</keyword>
<comment type="similarity">
    <text evidence="1">Belongs to the amidase family.</text>
</comment>
<organism evidence="3 4">
    <name type="scientific">Ramlibacter alkalitolerans</name>
    <dbReference type="NCBI Taxonomy" id="2039631"/>
    <lineage>
        <taxon>Bacteria</taxon>
        <taxon>Pseudomonadati</taxon>
        <taxon>Pseudomonadota</taxon>
        <taxon>Betaproteobacteria</taxon>
        <taxon>Burkholderiales</taxon>
        <taxon>Comamonadaceae</taxon>
        <taxon>Ramlibacter</taxon>
    </lineage>
</organism>
<accession>A0ABS1JPV2</accession>
<protein>
    <submittedName>
        <fullName evidence="3">Amidase</fullName>
    </submittedName>
</protein>
<gene>
    <name evidence="3" type="ORF">JI746_10640</name>
</gene>
<sequence length="469" mass="49983">MARDEALWRLPATELARRYREGSLTPLAVAQACLARLEAVNPKINAVVARRDAPFMDEAEAATERFARGEPLSPLDGIPLSVKDSLYTRDAPTTWGCPALRAHAMGQDELAVARARAAGALIVGKTNVPEFALEGYTGNPVFGVTRNPWQLDLTPGGSSGGAVASVAAGITPLAIGQDGGGSIRRPASHTGLVGLKPTLSAVPREHVLPSLLLDFEVIGPLARTVADARMLFEVMRGPAPVDRSSLAAAQAAAVPRPARALRILYVERFGAAPLDPQIAASLRQAAQRLAQLGHEVREGALPLDLDFYAGAWPQIGQAGLAHLFDQHPDWAQQASPKYLGMAEQGRAIPAARLWQILEEVKRLRRDSVELFASVDAIVLPSAAALPWKAEDAYPTRIDGQEVGPRGHAVYTGWVNAAGLPALALPCEPSREGLPIGLQVVGPYGADDMLLDLGEAYESAYPWSERWPAL</sequence>
<dbReference type="RefSeq" id="WP_201689287.1">
    <property type="nucleotide sequence ID" value="NZ_JAEQND010000005.1"/>
</dbReference>
<dbReference type="Gene3D" id="3.90.1300.10">
    <property type="entry name" value="Amidase signature (AS) domain"/>
    <property type="match status" value="1"/>
</dbReference>
<evidence type="ECO:0000313" key="3">
    <source>
        <dbReference type="EMBL" id="MBL0425565.1"/>
    </source>
</evidence>
<dbReference type="InterPro" id="IPR036928">
    <property type="entry name" value="AS_sf"/>
</dbReference>
<reference evidence="3 4" key="1">
    <citation type="journal article" date="2017" name="Int. J. Syst. Evol. Microbiol.">
        <title>Ramlibacter alkalitolerans sp. nov., alkali-tolerant bacterium isolated from soil of ginseng.</title>
        <authorList>
            <person name="Lee D.H."/>
            <person name="Cha C.J."/>
        </authorList>
    </citation>
    <scope>NUCLEOTIDE SEQUENCE [LARGE SCALE GENOMIC DNA]</scope>
    <source>
        <strain evidence="3 4">KACC 19305</strain>
    </source>
</reference>
<dbReference type="PANTHER" id="PTHR11895:SF7">
    <property type="entry name" value="GLUTAMYL-TRNA(GLN) AMIDOTRANSFERASE SUBUNIT A, MITOCHONDRIAL"/>
    <property type="match status" value="1"/>
</dbReference>
<evidence type="ECO:0000313" key="4">
    <source>
        <dbReference type="Proteomes" id="UP000622707"/>
    </source>
</evidence>
<dbReference type="InterPro" id="IPR023631">
    <property type="entry name" value="Amidase_dom"/>
</dbReference>
<name>A0ABS1JPV2_9BURK</name>
<dbReference type="EMBL" id="JAEQND010000005">
    <property type="protein sequence ID" value="MBL0425565.1"/>
    <property type="molecule type" value="Genomic_DNA"/>
</dbReference>
<evidence type="ECO:0000259" key="2">
    <source>
        <dbReference type="Pfam" id="PF01425"/>
    </source>
</evidence>
<evidence type="ECO:0000256" key="1">
    <source>
        <dbReference type="ARBA" id="ARBA00009199"/>
    </source>
</evidence>
<comment type="caution">
    <text evidence="3">The sequence shown here is derived from an EMBL/GenBank/DDBJ whole genome shotgun (WGS) entry which is preliminary data.</text>
</comment>
<dbReference type="InterPro" id="IPR000120">
    <property type="entry name" value="Amidase"/>
</dbReference>
<dbReference type="SUPFAM" id="SSF75304">
    <property type="entry name" value="Amidase signature (AS) enzymes"/>
    <property type="match status" value="1"/>
</dbReference>
<feature type="domain" description="Amidase" evidence="2">
    <location>
        <begin position="29"/>
        <end position="450"/>
    </location>
</feature>
<dbReference type="PANTHER" id="PTHR11895">
    <property type="entry name" value="TRANSAMIDASE"/>
    <property type="match status" value="1"/>
</dbReference>
<dbReference type="Proteomes" id="UP000622707">
    <property type="component" value="Unassembled WGS sequence"/>
</dbReference>